<protein>
    <submittedName>
        <fullName evidence="3">3-hexulose-6-phosphate isomerase</fullName>
        <ecNumber evidence="3">5.3.1.27</ecNumber>
    </submittedName>
</protein>
<accession>A0ABY3BI17</accession>
<evidence type="ECO:0000256" key="1">
    <source>
        <dbReference type="ARBA" id="ARBA00009235"/>
    </source>
</evidence>
<dbReference type="RefSeq" id="WP_101884473.1">
    <property type="nucleotide sequence ID" value="NZ_JASOUT010000006.1"/>
</dbReference>
<organism evidence="3 4">
    <name type="scientific">Lactobacillus gasseri</name>
    <dbReference type="NCBI Taxonomy" id="1596"/>
    <lineage>
        <taxon>Bacteria</taxon>
        <taxon>Bacillati</taxon>
        <taxon>Bacillota</taxon>
        <taxon>Bacilli</taxon>
        <taxon>Lactobacillales</taxon>
        <taxon>Lactobacillaceae</taxon>
        <taxon>Lactobacillus</taxon>
    </lineage>
</organism>
<reference evidence="3 4" key="1">
    <citation type="submission" date="2019-04" db="EMBL/GenBank/DDBJ databases">
        <title>Lactobacillus gasseri 7171 assembly.</title>
        <authorList>
            <person name="Joris B.R."/>
            <person name="Giguere D."/>
        </authorList>
    </citation>
    <scope>NUCLEOTIDE SEQUENCE [LARGE SCALE GENOMIC DNA]</scope>
    <source>
        <strain evidence="3 4">7171</strain>
    </source>
</reference>
<dbReference type="Pfam" id="PF01380">
    <property type="entry name" value="SIS"/>
    <property type="match status" value="1"/>
</dbReference>
<dbReference type="PROSITE" id="PS51464">
    <property type="entry name" value="SIS"/>
    <property type="match status" value="1"/>
</dbReference>
<comment type="similarity">
    <text evidence="1">Belongs to the SIS family. PHI subfamily.</text>
</comment>
<dbReference type="SUPFAM" id="SSF53697">
    <property type="entry name" value="SIS domain"/>
    <property type="match status" value="1"/>
</dbReference>
<dbReference type="EC" id="5.3.1.27" evidence="3"/>
<proteinExistence type="inferred from homology"/>
<gene>
    <name evidence="3" type="primary">hxlB</name>
    <name evidence="3" type="ORF">FIPPAONL_01332</name>
</gene>
<dbReference type="InterPro" id="IPR017552">
    <property type="entry name" value="PHI/rmpB"/>
</dbReference>
<dbReference type="NCBIfam" id="TIGR03127">
    <property type="entry name" value="RuMP_HxlB"/>
    <property type="match status" value="1"/>
</dbReference>
<keyword evidence="4" id="KW-1185">Reference proteome</keyword>
<sequence length="180" mass="19580">MIKEFKDITNEIVATTTSLSKADMNQIINMLFSAKQIFLSGEGRSGLMIAAFANRLTQLGLNSHVSSEITAPALSNGDILIFNSASGTSALLNSQAKVSQQLGVEILTFTVNNNSPLAQKSDVVVTINAQSKDDYNGSIQPMGSLFEQCSFLIFDSIILHILNQNHLSSKKMRQMHSNLE</sequence>
<dbReference type="GO" id="GO:0043800">
    <property type="term" value="F:6-phospho-3-hexuloisomerase activity"/>
    <property type="evidence" value="ECO:0007669"/>
    <property type="project" value="UniProtKB-EC"/>
</dbReference>
<dbReference type="Gene3D" id="3.40.50.10490">
    <property type="entry name" value="Glucose-6-phosphate isomerase like protein, domain 1"/>
    <property type="match status" value="1"/>
</dbReference>
<dbReference type="Proteomes" id="UP000316012">
    <property type="component" value="Unassembled WGS sequence"/>
</dbReference>
<evidence type="ECO:0000259" key="2">
    <source>
        <dbReference type="PROSITE" id="PS51464"/>
    </source>
</evidence>
<dbReference type="InterPro" id="IPR001347">
    <property type="entry name" value="SIS_dom"/>
</dbReference>
<dbReference type="PANTHER" id="PTHR43443">
    <property type="entry name" value="3-HEXULOSE-6-PHOSPHATE ISOMERASE"/>
    <property type="match status" value="1"/>
</dbReference>
<name>A0ABY3BI17_LACGS</name>
<evidence type="ECO:0000313" key="4">
    <source>
        <dbReference type="Proteomes" id="UP000316012"/>
    </source>
</evidence>
<dbReference type="PANTHER" id="PTHR43443:SF1">
    <property type="entry name" value="3-HEXULOSE-6-PHOSPHATE ISOMERASE"/>
    <property type="match status" value="1"/>
</dbReference>
<dbReference type="EMBL" id="SRMD01000088">
    <property type="protein sequence ID" value="TQW14922.1"/>
    <property type="molecule type" value="Genomic_DNA"/>
</dbReference>
<feature type="domain" description="SIS" evidence="2">
    <location>
        <begin position="27"/>
        <end position="167"/>
    </location>
</feature>
<keyword evidence="3" id="KW-0413">Isomerase</keyword>
<comment type="caution">
    <text evidence="3">The sequence shown here is derived from an EMBL/GenBank/DDBJ whole genome shotgun (WGS) entry which is preliminary data.</text>
</comment>
<evidence type="ECO:0000313" key="3">
    <source>
        <dbReference type="EMBL" id="TQW14922.1"/>
    </source>
</evidence>
<dbReference type="InterPro" id="IPR046348">
    <property type="entry name" value="SIS_dom_sf"/>
</dbReference>